<name>A0A6J4VJA0_9BACT</name>
<evidence type="ECO:0000313" key="1">
    <source>
        <dbReference type="EMBL" id="CAA9578946.1"/>
    </source>
</evidence>
<proteinExistence type="predicted"/>
<reference evidence="1" key="1">
    <citation type="submission" date="2020-02" db="EMBL/GenBank/DDBJ databases">
        <authorList>
            <person name="Meier V. D."/>
        </authorList>
    </citation>
    <scope>NUCLEOTIDE SEQUENCE</scope>
    <source>
        <strain evidence="1">AVDCRST_MAG19</strain>
    </source>
</reference>
<accession>A0A6J4VJA0</accession>
<organism evidence="1">
    <name type="scientific">uncultured Thermomicrobiales bacterium</name>
    <dbReference type="NCBI Taxonomy" id="1645740"/>
    <lineage>
        <taxon>Bacteria</taxon>
        <taxon>Pseudomonadati</taxon>
        <taxon>Thermomicrobiota</taxon>
        <taxon>Thermomicrobia</taxon>
        <taxon>Thermomicrobiales</taxon>
        <taxon>environmental samples</taxon>
    </lineage>
</organism>
<protein>
    <submittedName>
        <fullName evidence="1">Uncharacterized protein</fullName>
    </submittedName>
</protein>
<dbReference type="AlphaFoldDB" id="A0A6J4VJA0"/>
<gene>
    <name evidence="1" type="ORF">AVDCRST_MAG19-3800</name>
</gene>
<dbReference type="EMBL" id="CADCWL010000205">
    <property type="protein sequence ID" value="CAA9578946.1"/>
    <property type="molecule type" value="Genomic_DNA"/>
</dbReference>
<sequence>MRCPVPRADANATAPRCAANAGSVNERITFPGILSSSVSLGTTIMYSV</sequence>